<feature type="transmembrane region" description="Helical" evidence="2">
    <location>
        <begin position="507"/>
        <end position="528"/>
    </location>
</feature>
<comment type="caution">
    <text evidence="3">The sequence shown here is derived from an EMBL/GenBank/DDBJ whole genome shotgun (WGS) entry which is preliminary data.</text>
</comment>
<dbReference type="SUPFAM" id="SSF49899">
    <property type="entry name" value="Concanavalin A-like lectins/glucanases"/>
    <property type="match status" value="1"/>
</dbReference>
<keyword evidence="4" id="KW-1185">Reference proteome</keyword>
<protein>
    <submittedName>
        <fullName evidence="3">ABC transporter permease subunit</fullName>
    </submittedName>
</protein>
<dbReference type="Pfam" id="PF12679">
    <property type="entry name" value="ABC2_membrane_2"/>
    <property type="match status" value="1"/>
</dbReference>
<keyword evidence="2" id="KW-0812">Transmembrane</keyword>
<dbReference type="RefSeq" id="WP_380565799.1">
    <property type="nucleotide sequence ID" value="NZ_JBEUKS010000006.1"/>
</dbReference>
<keyword evidence="2" id="KW-1133">Transmembrane helix</keyword>
<gene>
    <name evidence="3" type="ORF">ABUW04_18640</name>
</gene>
<evidence type="ECO:0000256" key="1">
    <source>
        <dbReference type="SAM" id="MobiDB-lite"/>
    </source>
</evidence>
<feature type="compositionally biased region" description="Gly residues" evidence="1">
    <location>
        <begin position="257"/>
        <end position="283"/>
    </location>
</feature>
<proteinExistence type="predicted"/>
<sequence>MSATITPYRSQAQAQAARAGFPQLLRAEWTKFRTVRGWMVGLVVAALALVGVGVLSALGSHRSCGGPNGSITCPSVPVGPEGGMVTDRFYFVHQSLAGDGSITARITGLAGKEPWSKAGVIVKNGTGQGSAYAAVLATAGHGVRMQYDFTHDTAGLSGAVSAGSPRWLRLTRSGDTVTGYDSSDGSNWTLIGTAHLAGLPSTVQIGMFATSPDAVQTTSSSFGSSSTTGGPTLATATFDQVGLQGGTSGAVWKGDEVGGAQGGPVVGSGGPGAAGSGATGGNGSPTSEGFQQDQATGAFSIRGSGDIAPSVGGPLGDGQAVERSLVGTFAGLVVVIVLGTLFITAEYRRGLIRTTLTASQGRGRVLAAKAVVAAAVSFVTGVVAAAVALPLCMHILKANGNALYPIGLLTEVRLVVGTGALLAVAAVLALAVGTILRRGAGAVTVVIAVIVLPYILATASVLPAGPSEWLLRLTPAAGFAIQQSLKAFSQVAGVYTPTNGFFPLSPWAGFAVMCGWAAVALAVAGYLLRRRDV</sequence>
<feature type="region of interest" description="Disordered" evidence="1">
    <location>
        <begin position="249"/>
        <end position="292"/>
    </location>
</feature>
<evidence type="ECO:0000256" key="2">
    <source>
        <dbReference type="SAM" id="Phobius"/>
    </source>
</evidence>
<dbReference type="Proteomes" id="UP001592581">
    <property type="component" value="Unassembled WGS sequence"/>
</dbReference>
<accession>A0ABV6XPT5</accession>
<feature type="transmembrane region" description="Helical" evidence="2">
    <location>
        <begin position="443"/>
        <end position="465"/>
    </location>
</feature>
<feature type="transmembrane region" description="Helical" evidence="2">
    <location>
        <begin position="325"/>
        <end position="345"/>
    </location>
</feature>
<keyword evidence="2" id="KW-0472">Membrane</keyword>
<evidence type="ECO:0000313" key="3">
    <source>
        <dbReference type="EMBL" id="MFC1440275.1"/>
    </source>
</evidence>
<dbReference type="InterPro" id="IPR013320">
    <property type="entry name" value="ConA-like_dom_sf"/>
</dbReference>
<feature type="transmembrane region" description="Helical" evidence="2">
    <location>
        <begin position="38"/>
        <end position="58"/>
    </location>
</feature>
<feature type="transmembrane region" description="Helical" evidence="2">
    <location>
        <begin position="416"/>
        <end position="436"/>
    </location>
</feature>
<reference evidence="3 4" key="1">
    <citation type="submission" date="2024-06" db="EMBL/GenBank/DDBJ databases">
        <authorList>
            <person name="Lee S.D."/>
        </authorList>
    </citation>
    <scope>NUCLEOTIDE SEQUENCE [LARGE SCALE GENOMIC DNA]</scope>
    <source>
        <strain evidence="3 4">N1-10</strain>
    </source>
</reference>
<name>A0ABV6XPT5_9ACTN</name>
<dbReference type="Gene3D" id="2.60.120.200">
    <property type="match status" value="1"/>
</dbReference>
<evidence type="ECO:0000313" key="4">
    <source>
        <dbReference type="Proteomes" id="UP001592581"/>
    </source>
</evidence>
<organism evidence="3 4">
    <name type="scientific">Streptacidiphilus jeojiensis</name>
    <dbReference type="NCBI Taxonomy" id="3229225"/>
    <lineage>
        <taxon>Bacteria</taxon>
        <taxon>Bacillati</taxon>
        <taxon>Actinomycetota</taxon>
        <taxon>Actinomycetes</taxon>
        <taxon>Kitasatosporales</taxon>
        <taxon>Streptomycetaceae</taxon>
        <taxon>Streptacidiphilus</taxon>
    </lineage>
</organism>
<feature type="transmembrane region" description="Helical" evidence="2">
    <location>
        <begin position="366"/>
        <end position="396"/>
    </location>
</feature>
<dbReference type="EMBL" id="JBEUKS010000006">
    <property type="protein sequence ID" value="MFC1440275.1"/>
    <property type="molecule type" value="Genomic_DNA"/>
</dbReference>